<dbReference type="InterPro" id="IPR038461">
    <property type="entry name" value="Schlafen_AlbA_2_dom_sf"/>
</dbReference>
<accession>A0A5S9IIN0</accession>
<dbReference type="AlphaFoldDB" id="A0A5S9IIN0"/>
<evidence type="ECO:0000313" key="2">
    <source>
        <dbReference type="EMBL" id="BBM82091.1"/>
    </source>
</evidence>
<feature type="domain" description="Schlafen AlbA-2" evidence="1">
    <location>
        <begin position="19"/>
        <end position="140"/>
    </location>
</feature>
<keyword evidence="3" id="KW-1185">Reference proteome</keyword>
<dbReference type="InterPro" id="IPR038475">
    <property type="entry name" value="RecG_C_sf"/>
</dbReference>
<dbReference type="Gene3D" id="3.30.565.60">
    <property type="match status" value="1"/>
</dbReference>
<dbReference type="PANTHER" id="PTHR30595:SF6">
    <property type="entry name" value="SCHLAFEN ALBA-2 DOMAIN-CONTAINING PROTEIN"/>
    <property type="match status" value="1"/>
</dbReference>
<dbReference type="Pfam" id="PF04326">
    <property type="entry name" value="SLFN_AlbA_2"/>
    <property type="match status" value="1"/>
</dbReference>
<evidence type="ECO:0000259" key="1">
    <source>
        <dbReference type="Pfam" id="PF04326"/>
    </source>
</evidence>
<dbReference type="RefSeq" id="WP_151966346.1">
    <property type="nucleotide sequence ID" value="NZ_AP019860.1"/>
</dbReference>
<dbReference type="InterPro" id="IPR007421">
    <property type="entry name" value="Schlafen_AlbA_2_dom"/>
</dbReference>
<dbReference type="OrthoDB" id="258364at2"/>
<dbReference type="Pfam" id="PF13749">
    <property type="entry name" value="HATPase_c_4"/>
    <property type="match status" value="1"/>
</dbReference>
<sequence length="559" mass="64988">MNNTEAKKKLDELISLPEETEWLEFKRNNSSPDKIGEYISAISNAVTLHQKKEGYIVWGIEDNTKKIVGTNYSFRKQKIGNQELESWLLQLLTPRIDFVIQEFIYDNKAIVMLIIQPAKHMPVRFKGEEFIRVGSCKRKLKDFPEKERKLWQILSKEDWSAQICKEATVANLDSKALLFAREQYKEKNSKRSLEIDQWDDTTFLNKAKVCINGQITNTALLLLGKEESEHLLTPALAKITWILKDVHGIEKDYQHFHPPLLLAVNQVLNKIRNLTIRKLPSGTLFPIEITQYDPWVIREMLHNCIAHQDYSLSARINVVEESDSVLFTNLGNFIPGSVEVVIRQDAPQEQYRNPFLAQAMVNLNMIDTIGSGIKRMFLLQKKRFFPMPDYDLSEPQRVKARVFGKIIDENYTNLLIKETNLDLLNVISLDKVQKKRKISNEEFKSLKTLKLVEGRRPNLFVSDKIAAVTGKKAAYIKQRAFNKAHYEKMIISYLEKFGEATRKDLEELLIDKISDVLNNKQKKNKIAYILQQMKKANTIYPTGANRWTTWRLCLKKKER</sequence>
<proteinExistence type="predicted"/>
<reference evidence="2 3" key="1">
    <citation type="submission" date="2019-08" db="EMBL/GenBank/DDBJ databases">
        <title>Complete genome sequence of Candidatus Uab amorphum.</title>
        <authorList>
            <person name="Shiratori T."/>
            <person name="Suzuki S."/>
            <person name="Kakizawa Y."/>
            <person name="Ishida K."/>
        </authorList>
    </citation>
    <scope>NUCLEOTIDE SEQUENCE [LARGE SCALE GENOMIC DNA]</scope>
    <source>
        <strain evidence="2 3">SRT547</strain>
    </source>
</reference>
<evidence type="ECO:0000313" key="3">
    <source>
        <dbReference type="Proteomes" id="UP000326354"/>
    </source>
</evidence>
<dbReference type="Gene3D" id="3.30.950.30">
    <property type="entry name" value="Schlafen, AAA domain"/>
    <property type="match status" value="1"/>
</dbReference>
<dbReference type="KEGG" id="uam:UABAM_00434"/>
<organism evidence="2 3">
    <name type="scientific">Uabimicrobium amorphum</name>
    <dbReference type="NCBI Taxonomy" id="2596890"/>
    <lineage>
        <taxon>Bacteria</taxon>
        <taxon>Pseudomonadati</taxon>
        <taxon>Planctomycetota</taxon>
        <taxon>Candidatus Uabimicrobiia</taxon>
        <taxon>Candidatus Uabimicrobiales</taxon>
        <taxon>Candidatus Uabimicrobiaceae</taxon>
        <taxon>Candidatus Uabimicrobium</taxon>
    </lineage>
</organism>
<dbReference type="PANTHER" id="PTHR30595">
    <property type="entry name" value="GLPR-RELATED TRANSCRIPTIONAL REPRESSOR"/>
    <property type="match status" value="1"/>
</dbReference>
<protein>
    <submittedName>
        <fullName evidence="2">Transcriptional regulator</fullName>
    </submittedName>
</protein>
<dbReference type="EMBL" id="AP019860">
    <property type="protein sequence ID" value="BBM82091.1"/>
    <property type="molecule type" value="Genomic_DNA"/>
</dbReference>
<dbReference type="Proteomes" id="UP000326354">
    <property type="component" value="Chromosome"/>
</dbReference>
<name>A0A5S9IIN0_UABAM</name>
<gene>
    <name evidence="2" type="ORF">UABAM_00434</name>
</gene>